<evidence type="ECO:0000256" key="1">
    <source>
        <dbReference type="ARBA" id="ARBA00022723"/>
    </source>
</evidence>
<dbReference type="InterPro" id="IPR039461">
    <property type="entry name" value="Peptidase_M49"/>
</dbReference>
<dbReference type="AlphaFoldDB" id="A0A9P8LIC4"/>
<keyword evidence="4" id="KW-1185">Reference proteome</keyword>
<dbReference type="GO" id="GO:0008239">
    <property type="term" value="F:dipeptidyl-peptidase activity"/>
    <property type="evidence" value="ECO:0007669"/>
    <property type="project" value="TreeGrafter"/>
</dbReference>
<proteinExistence type="predicted"/>
<protein>
    <recommendedName>
        <fullName evidence="5">Dipeptidyl peptidase III</fullName>
    </recommendedName>
</protein>
<evidence type="ECO:0008006" key="5">
    <source>
        <dbReference type="Google" id="ProtNLM"/>
    </source>
</evidence>
<dbReference type="Gene3D" id="3.30.540.30">
    <property type="match status" value="1"/>
</dbReference>
<comment type="caution">
    <text evidence="3">The sequence shown here is derived from an EMBL/GenBank/DDBJ whole genome shotgun (WGS) entry which is preliminary data.</text>
</comment>
<name>A0A9P8LIC4_9PEZI</name>
<evidence type="ECO:0000313" key="4">
    <source>
        <dbReference type="Proteomes" id="UP000750711"/>
    </source>
</evidence>
<dbReference type="EMBL" id="JAGHQM010000055">
    <property type="protein sequence ID" value="KAH0565853.1"/>
    <property type="molecule type" value="Genomic_DNA"/>
</dbReference>
<gene>
    <name evidence="3" type="ORF">GP486_000750</name>
</gene>
<organism evidence="3 4">
    <name type="scientific">Trichoglossum hirsutum</name>
    <dbReference type="NCBI Taxonomy" id="265104"/>
    <lineage>
        <taxon>Eukaryota</taxon>
        <taxon>Fungi</taxon>
        <taxon>Dikarya</taxon>
        <taxon>Ascomycota</taxon>
        <taxon>Pezizomycotina</taxon>
        <taxon>Geoglossomycetes</taxon>
        <taxon>Geoglossales</taxon>
        <taxon>Geoglossaceae</taxon>
        <taxon>Trichoglossum</taxon>
    </lineage>
</organism>
<dbReference type="GO" id="GO:0046872">
    <property type="term" value="F:metal ion binding"/>
    <property type="evidence" value="ECO:0007669"/>
    <property type="project" value="UniProtKB-KW"/>
</dbReference>
<keyword evidence="2" id="KW-0378">Hydrolase</keyword>
<accession>A0A9P8LIC4</accession>
<dbReference type="GO" id="GO:0005737">
    <property type="term" value="C:cytoplasm"/>
    <property type="evidence" value="ECO:0007669"/>
    <property type="project" value="TreeGrafter"/>
</dbReference>
<keyword evidence="1" id="KW-0479">Metal-binding</keyword>
<dbReference type="PANTHER" id="PTHR23422">
    <property type="entry name" value="DIPEPTIDYL PEPTIDASE III-RELATED"/>
    <property type="match status" value="1"/>
</dbReference>
<reference evidence="3" key="1">
    <citation type="submission" date="2021-03" db="EMBL/GenBank/DDBJ databases">
        <title>Comparative genomics and phylogenomic investigation of the class Geoglossomycetes provide insights into ecological specialization and systematics.</title>
        <authorList>
            <person name="Melie T."/>
            <person name="Pirro S."/>
            <person name="Miller A.N."/>
            <person name="Quandt A."/>
        </authorList>
    </citation>
    <scope>NUCLEOTIDE SEQUENCE</scope>
    <source>
        <strain evidence="3">CAQ_001_2017</strain>
    </source>
</reference>
<sequence length="600" mass="68199">MRSAAWHGTRIILRQVSPESSPIFDFILELYRACGGDWTKLAKQADVSADDLGHFLEYAAIFLGNVGNYYGHGDQKFIPKVTREFMERISSVTVAASSLYEQLAEPILAQHPSGLGYPSDVAQSSYYPGNLQISRKEISAVSKVLEDNSIHPENTRIHKSILGDKLTYDVLQGSVEVDRQPRELDELDSGSIRIMRGDHSMELSRICECLDEARKYAANPVQERFISECQRSFLTGDIEAFKESQKTWVKDVQPSVETILGFIEPYRDPFGTRAEFEGLVGVVNRDETKMLTTLAKNSDKFIRRLPWAENSTENDGKGPFEKVLFEEPDFTSLHKVAQYFKHRDHAFYLWVVFHELLGHGTGKLLMEDEPGSFNFDIEKPPINPLTGRPIDSWYRPGQTWTGLFGDIATSVDECRAECVGAYLMSDMELLAMFGYTDETEVTGKDLEYNMYMQLGVAGLRALVNYMVEDHLIAHFAMFKSLLAAGDQFLRIEHDTIREKLTVFVDRAKILTHGRPALANLLLNLHMYRCTADVDACRSFYEGLTEPEGVFLEWRRIMLVNKPPKQIFVQANTFLEDGQPVIKEYEATVEGMIQSWAERKV</sequence>
<dbReference type="Pfam" id="PF03571">
    <property type="entry name" value="Peptidase_M49"/>
    <property type="match status" value="2"/>
</dbReference>
<evidence type="ECO:0000313" key="3">
    <source>
        <dbReference type="EMBL" id="KAH0565853.1"/>
    </source>
</evidence>
<dbReference type="PANTHER" id="PTHR23422:SF11">
    <property type="entry name" value="DIPEPTIDYL PEPTIDASE 3"/>
    <property type="match status" value="1"/>
</dbReference>
<evidence type="ECO:0000256" key="2">
    <source>
        <dbReference type="ARBA" id="ARBA00022801"/>
    </source>
</evidence>
<dbReference type="Proteomes" id="UP000750711">
    <property type="component" value="Unassembled WGS sequence"/>
</dbReference>